<feature type="region of interest" description="Disordered" evidence="5">
    <location>
        <begin position="18"/>
        <end position="46"/>
    </location>
</feature>
<dbReference type="PROSITE" id="PS00211">
    <property type="entry name" value="ABC_TRANSPORTER_1"/>
    <property type="match status" value="1"/>
</dbReference>
<dbReference type="SUPFAM" id="SSF52540">
    <property type="entry name" value="P-loop containing nucleoside triphosphate hydrolases"/>
    <property type="match status" value="1"/>
</dbReference>
<protein>
    <submittedName>
        <fullName evidence="7">ATP-binding cassette domain-containing protein</fullName>
    </submittedName>
</protein>
<accession>A0ABS9HGT0</accession>
<dbReference type="Proteomes" id="UP001200604">
    <property type="component" value="Unassembled WGS sequence"/>
</dbReference>
<dbReference type="EMBL" id="JAKJKU010000001">
    <property type="protein sequence ID" value="MCF6773062.1"/>
    <property type="molecule type" value="Genomic_DNA"/>
</dbReference>
<evidence type="ECO:0000256" key="4">
    <source>
        <dbReference type="ARBA" id="ARBA00022840"/>
    </source>
</evidence>
<keyword evidence="3" id="KW-0547">Nucleotide-binding</keyword>
<dbReference type="InterPro" id="IPR003439">
    <property type="entry name" value="ABC_transporter-like_ATP-bd"/>
</dbReference>
<keyword evidence="2" id="KW-0813">Transport</keyword>
<evidence type="ECO:0000313" key="8">
    <source>
        <dbReference type="Proteomes" id="UP001200604"/>
    </source>
</evidence>
<evidence type="ECO:0000256" key="5">
    <source>
        <dbReference type="SAM" id="MobiDB-lite"/>
    </source>
</evidence>
<dbReference type="GO" id="GO:0005524">
    <property type="term" value="F:ATP binding"/>
    <property type="evidence" value="ECO:0007669"/>
    <property type="project" value="UniProtKB-KW"/>
</dbReference>
<organism evidence="7 8">
    <name type="scientific">Corynebacterium parakroppenstedtii</name>
    <dbReference type="NCBI Taxonomy" id="2828363"/>
    <lineage>
        <taxon>Bacteria</taxon>
        <taxon>Bacillati</taxon>
        <taxon>Actinomycetota</taxon>
        <taxon>Actinomycetes</taxon>
        <taxon>Mycobacteriales</taxon>
        <taxon>Corynebacteriaceae</taxon>
        <taxon>Corynebacterium</taxon>
    </lineage>
</organism>
<dbReference type="GeneID" id="92726301"/>
<evidence type="ECO:0000256" key="2">
    <source>
        <dbReference type="ARBA" id="ARBA00022448"/>
    </source>
</evidence>
<sequence length="298" mass="31988">MILLDNIRYEVGPGSRRLWSRTTSSKHRESGAHRGSSQGRNVATRGSRPDFALSDVSLRFDNSTITYLVGLNGVGKSTLLKIMAGIVPVASGVVSVDGAEPRKWEGPGRSLGVFLDTTASEMKQSGRHHLHWVASAKRLSWDEADDMIVRVGLEAVADRPVLSYSLGMRQRLGVATALLGWPRNIIMDEPMNGLDLAGMLWLRSLMRDLAERGHCVVVASHHFADVERTADRVVLLEGGTIVSQGSVRDVVGAHASLEEAFIDAIPRALNHAVAVGSNGVMPVGHNNAGRGSGHAGQI</sequence>
<proteinExistence type="inferred from homology"/>
<dbReference type="RefSeq" id="WP_052722190.1">
    <property type="nucleotide sequence ID" value="NZ_JAFFSY010000001.1"/>
</dbReference>
<keyword evidence="4 7" id="KW-0067">ATP-binding</keyword>
<dbReference type="Pfam" id="PF00005">
    <property type="entry name" value="ABC_tran"/>
    <property type="match status" value="1"/>
</dbReference>
<dbReference type="PANTHER" id="PTHR43335">
    <property type="entry name" value="ABC TRANSPORTER, ATP-BINDING PROTEIN"/>
    <property type="match status" value="1"/>
</dbReference>
<evidence type="ECO:0000256" key="1">
    <source>
        <dbReference type="ARBA" id="ARBA00005417"/>
    </source>
</evidence>
<comment type="caution">
    <text evidence="7">The sequence shown here is derived from an EMBL/GenBank/DDBJ whole genome shotgun (WGS) entry which is preliminary data.</text>
</comment>
<evidence type="ECO:0000256" key="3">
    <source>
        <dbReference type="ARBA" id="ARBA00022741"/>
    </source>
</evidence>
<reference evidence="7 8" key="1">
    <citation type="submission" date="2022-01" db="EMBL/GenBank/DDBJ databases">
        <title>Identification and Characterization of Corynebacterium sp.</title>
        <authorList>
            <person name="Luo Q."/>
            <person name="Qu P."/>
            <person name="Chen Q."/>
        </authorList>
    </citation>
    <scope>NUCLEOTIDE SEQUENCE [LARGE SCALE GENOMIC DNA]</scope>
    <source>
        <strain evidence="7 8">MC-12</strain>
    </source>
</reference>
<dbReference type="InterPro" id="IPR027417">
    <property type="entry name" value="P-loop_NTPase"/>
</dbReference>
<gene>
    <name evidence="7" type="ORF">L3H44_01340</name>
</gene>
<dbReference type="PANTHER" id="PTHR43335:SF4">
    <property type="entry name" value="ABC TRANSPORTER, ATP-BINDING PROTEIN"/>
    <property type="match status" value="1"/>
</dbReference>
<dbReference type="Gene3D" id="3.40.50.300">
    <property type="entry name" value="P-loop containing nucleotide triphosphate hydrolases"/>
    <property type="match status" value="1"/>
</dbReference>
<keyword evidence="8" id="KW-1185">Reference proteome</keyword>
<evidence type="ECO:0000259" key="6">
    <source>
        <dbReference type="PROSITE" id="PS50893"/>
    </source>
</evidence>
<dbReference type="InterPro" id="IPR003593">
    <property type="entry name" value="AAA+_ATPase"/>
</dbReference>
<comment type="similarity">
    <text evidence="1">Belongs to the ABC transporter superfamily.</text>
</comment>
<feature type="domain" description="ABC transporter" evidence="6">
    <location>
        <begin position="37"/>
        <end position="263"/>
    </location>
</feature>
<dbReference type="PROSITE" id="PS50893">
    <property type="entry name" value="ABC_TRANSPORTER_2"/>
    <property type="match status" value="1"/>
</dbReference>
<dbReference type="InterPro" id="IPR017871">
    <property type="entry name" value="ABC_transporter-like_CS"/>
</dbReference>
<dbReference type="SMART" id="SM00382">
    <property type="entry name" value="AAA"/>
    <property type="match status" value="1"/>
</dbReference>
<evidence type="ECO:0000313" key="7">
    <source>
        <dbReference type="EMBL" id="MCF6773062.1"/>
    </source>
</evidence>
<name>A0ABS9HGT0_9CORY</name>